<dbReference type="Gene3D" id="1.10.10.10">
    <property type="entry name" value="Winged helix-like DNA-binding domain superfamily/Winged helix DNA-binding domain"/>
    <property type="match status" value="1"/>
</dbReference>
<keyword evidence="3" id="KW-1185">Reference proteome</keyword>
<dbReference type="PANTHER" id="PTHR38600">
    <property type="entry name" value="TRANSCRIPTIONAL REGULATORY PROTEIN"/>
    <property type="match status" value="1"/>
</dbReference>
<dbReference type="KEGG" id="fsa:C5Q98_00315"/>
<dbReference type="InterPro" id="IPR036388">
    <property type="entry name" value="WH-like_DNA-bd_sf"/>
</dbReference>
<dbReference type="AlphaFoldDB" id="A0A2S0KL56"/>
<dbReference type="RefSeq" id="WP_106011754.1">
    <property type="nucleotide sequence ID" value="NZ_CP027226.1"/>
</dbReference>
<sequence>MKKRIYLNLNNIDKTYQVSRALASEARLEILKILLDKSCNLSELSEKLGLPLSTIANHVHILEKADLISCTEQPGARGSQKICGVIFQGIYIDSQIYYKPQDVTQYIIPMSIGNYFDCDITSPSGICSETGYIGIEDDTSAFFDNQRNQAQILWFQSGSIEYRFPMKQYQNQEITSLNISLELCSEAPGYNNNWPSDIEVYLDNKYCGTIHSEGDFGGSRGILNPEWWSNGRTQHGILHNISLDNSKAYINSSPAENLNLGDLDLSKDYLSFKLVVRGDKKTAAGEKKTAGGINLFGEKFGNHPQALKLEISTKRVEASVI</sequence>
<gene>
    <name evidence="2" type="ORF">C5Q98_00315</name>
</gene>
<dbReference type="InterPro" id="IPR001845">
    <property type="entry name" value="HTH_ArsR_DNA-bd_dom"/>
</dbReference>
<evidence type="ECO:0000313" key="2">
    <source>
        <dbReference type="EMBL" id="AVM41766.1"/>
    </source>
</evidence>
<dbReference type="GO" id="GO:0003700">
    <property type="term" value="F:DNA-binding transcription factor activity"/>
    <property type="evidence" value="ECO:0007669"/>
    <property type="project" value="InterPro"/>
</dbReference>
<feature type="domain" description="HTH arsR-type" evidence="1">
    <location>
        <begin position="17"/>
        <end position="112"/>
    </location>
</feature>
<dbReference type="PANTHER" id="PTHR38600:SF1">
    <property type="entry name" value="TRANSCRIPTIONAL REGULATORY PROTEIN"/>
    <property type="match status" value="1"/>
</dbReference>
<dbReference type="CDD" id="cd00090">
    <property type="entry name" value="HTH_ARSR"/>
    <property type="match status" value="1"/>
</dbReference>
<evidence type="ECO:0000259" key="1">
    <source>
        <dbReference type="SMART" id="SM00418"/>
    </source>
</evidence>
<dbReference type="EMBL" id="CP027226">
    <property type="protein sequence ID" value="AVM41766.1"/>
    <property type="molecule type" value="Genomic_DNA"/>
</dbReference>
<dbReference type="InterPro" id="IPR011991">
    <property type="entry name" value="ArsR-like_HTH"/>
</dbReference>
<accession>A0A2S0KL56</accession>
<dbReference type="SMART" id="SM00418">
    <property type="entry name" value="HTH_ARSR"/>
    <property type="match status" value="1"/>
</dbReference>
<dbReference type="OrthoDB" id="9781958at2"/>
<dbReference type="SUPFAM" id="SSF46785">
    <property type="entry name" value="Winged helix' DNA-binding domain"/>
    <property type="match status" value="1"/>
</dbReference>
<dbReference type="Pfam" id="PF01022">
    <property type="entry name" value="HTH_5"/>
    <property type="match status" value="1"/>
</dbReference>
<dbReference type="Proteomes" id="UP000237947">
    <property type="component" value="Chromosome"/>
</dbReference>
<organism evidence="2 3">
    <name type="scientific">Fastidiosipila sanguinis</name>
    <dbReference type="NCBI Taxonomy" id="236753"/>
    <lineage>
        <taxon>Bacteria</taxon>
        <taxon>Bacillati</taxon>
        <taxon>Bacillota</taxon>
        <taxon>Clostridia</taxon>
        <taxon>Eubacteriales</taxon>
        <taxon>Oscillospiraceae</taxon>
        <taxon>Fastidiosipila</taxon>
    </lineage>
</organism>
<evidence type="ECO:0000313" key="3">
    <source>
        <dbReference type="Proteomes" id="UP000237947"/>
    </source>
</evidence>
<dbReference type="InterPro" id="IPR036390">
    <property type="entry name" value="WH_DNA-bd_sf"/>
</dbReference>
<name>A0A2S0KL56_9FIRM</name>
<reference evidence="3" key="1">
    <citation type="submission" date="2018-02" db="EMBL/GenBank/DDBJ databases">
        <authorList>
            <person name="Holder M.E."/>
            <person name="Ajami N.J."/>
            <person name="Petrosino J.F."/>
        </authorList>
    </citation>
    <scope>NUCLEOTIDE SEQUENCE [LARGE SCALE GENOMIC DNA]</scope>
    <source>
        <strain evidence="3">CCUG 47711</strain>
    </source>
</reference>
<protein>
    <submittedName>
        <fullName evidence="2">Transcriptional regulator</fullName>
    </submittedName>
</protein>
<proteinExistence type="predicted"/>